<evidence type="ECO:0000313" key="2">
    <source>
        <dbReference type="Proteomes" id="UP000663722"/>
    </source>
</evidence>
<dbReference type="EMBL" id="CP061800">
    <property type="protein sequence ID" value="QTA86636.1"/>
    <property type="molecule type" value="Genomic_DNA"/>
</dbReference>
<evidence type="ECO:0000313" key="1">
    <source>
        <dbReference type="EMBL" id="QTA86636.1"/>
    </source>
</evidence>
<accession>A0A975GM82</accession>
<dbReference type="KEGG" id="dmm:dnm_026600"/>
<dbReference type="Proteomes" id="UP000663722">
    <property type="component" value="Chromosome"/>
</dbReference>
<name>A0A975GM82_9BACT</name>
<dbReference type="AlphaFoldDB" id="A0A975GM82"/>
<protein>
    <submittedName>
        <fullName evidence="1">Uncharacterized protein</fullName>
    </submittedName>
</protein>
<proteinExistence type="predicted"/>
<gene>
    <name evidence="1" type="ORF">dnm_026600</name>
</gene>
<reference evidence="1" key="1">
    <citation type="journal article" date="2021" name="Microb. Physiol.">
        <title>Proteogenomic Insights into the Physiology of Marine, Sulfate-Reducing, Filamentous Desulfonema limicola and Desulfonema magnum.</title>
        <authorList>
            <person name="Schnaars V."/>
            <person name="Wohlbrand L."/>
            <person name="Scheve S."/>
            <person name="Hinrichs C."/>
            <person name="Reinhardt R."/>
            <person name="Rabus R."/>
        </authorList>
    </citation>
    <scope>NUCLEOTIDE SEQUENCE</scope>
    <source>
        <strain evidence="1">4be13</strain>
    </source>
</reference>
<keyword evidence="2" id="KW-1185">Reference proteome</keyword>
<organism evidence="1 2">
    <name type="scientific">Desulfonema magnum</name>
    <dbReference type="NCBI Taxonomy" id="45655"/>
    <lineage>
        <taxon>Bacteria</taxon>
        <taxon>Pseudomonadati</taxon>
        <taxon>Thermodesulfobacteriota</taxon>
        <taxon>Desulfobacteria</taxon>
        <taxon>Desulfobacterales</taxon>
        <taxon>Desulfococcaceae</taxon>
        <taxon>Desulfonema</taxon>
    </lineage>
</organism>
<sequence>MVGTDKKTRLFRMYFHGKRIYNEYVRIFFISNPCSEKSDPVVIKFHNSLFDSKKCNMAPEKICYLNDFFIFQLVDVARSS</sequence>